<dbReference type="SUPFAM" id="SSF55920">
    <property type="entry name" value="Creatinase/aminopeptidase"/>
    <property type="match status" value="1"/>
</dbReference>
<dbReference type="Gene3D" id="3.90.230.10">
    <property type="entry name" value="Creatinase/methionine aminopeptidase superfamily"/>
    <property type="match status" value="1"/>
</dbReference>
<evidence type="ECO:0000313" key="3">
    <source>
        <dbReference type="EMBL" id="PXX45353.1"/>
    </source>
</evidence>
<feature type="domain" description="Peptidase M24" evidence="1">
    <location>
        <begin position="144"/>
        <end position="344"/>
    </location>
</feature>
<dbReference type="Pfam" id="PF01321">
    <property type="entry name" value="Creatinase_N"/>
    <property type="match status" value="1"/>
</dbReference>
<comment type="caution">
    <text evidence="3">The sequence shown here is derived from an EMBL/GenBank/DDBJ whole genome shotgun (WGS) entry which is preliminary data.</text>
</comment>
<dbReference type="RefSeq" id="WP_110254787.1">
    <property type="nucleotide sequence ID" value="NZ_QJKB01000002.1"/>
</dbReference>
<accession>A0A318JEZ0</accession>
<dbReference type="PANTHER" id="PTHR46112">
    <property type="entry name" value="AMINOPEPTIDASE"/>
    <property type="match status" value="1"/>
</dbReference>
<feature type="domain" description="Creatinase N-terminal" evidence="2">
    <location>
        <begin position="8"/>
        <end position="136"/>
    </location>
</feature>
<evidence type="ECO:0000259" key="2">
    <source>
        <dbReference type="Pfam" id="PF01321"/>
    </source>
</evidence>
<dbReference type="InterPro" id="IPR000587">
    <property type="entry name" value="Creatinase_N"/>
</dbReference>
<dbReference type="InterPro" id="IPR000994">
    <property type="entry name" value="Pept_M24"/>
</dbReference>
<keyword evidence="4" id="KW-1185">Reference proteome</keyword>
<dbReference type="InterPro" id="IPR050659">
    <property type="entry name" value="Peptidase_M24B"/>
</dbReference>
<dbReference type="EMBL" id="QJKB01000002">
    <property type="protein sequence ID" value="PXX45353.1"/>
    <property type="molecule type" value="Genomic_DNA"/>
</dbReference>
<protein>
    <submittedName>
        <fullName evidence="3">Xaa-Pro aminopeptidase/Xaa-Pro dipeptidase</fullName>
    </submittedName>
</protein>
<sequence>MKPEFTQRLSTLRQRMAADEQQALLVFSLDNLRYLSNYSGEAAYGIVTMDQVFLITDYRFVEQAKEECLACQIICRNRDQQSLGQAIRVVLDTSHISTLLFEAGHINLQMWSGIAQELTGIACTSSSGLVEELRKVKDAWEIAQIRKAAAIADQALHDSLPLLRPGISERDFALELEYRMQKLGSEGLSFPSIVGFGPRSALPHCIPSGKTLAEGDLVVIDFGAVINGYRSDMTRSFVAGRADARQRKIFDIVQSAQQAALQSLHAGQLATATSAAASEILQASEFAAYTSTGLGHGVGIQLHEQPFISPVCQDRLQASYVLTIEPGIYIPGYGGVRIEDDVVILDDGYSFITHAPKVFELPI</sequence>
<gene>
    <name evidence="3" type="ORF">DFR42_102581</name>
</gene>
<keyword evidence="3" id="KW-0378">Hydrolase</keyword>
<dbReference type="Pfam" id="PF00557">
    <property type="entry name" value="Peptidase_M24"/>
    <property type="match status" value="1"/>
</dbReference>
<dbReference type="GO" id="GO:0004177">
    <property type="term" value="F:aminopeptidase activity"/>
    <property type="evidence" value="ECO:0007669"/>
    <property type="project" value="UniProtKB-KW"/>
</dbReference>
<keyword evidence="3" id="KW-0645">Protease</keyword>
<dbReference type="InterPro" id="IPR036005">
    <property type="entry name" value="Creatinase/aminopeptidase-like"/>
</dbReference>
<keyword evidence="3" id="KW-0031">Aminopeptidase</keyword>
<organism evidence="3 4">
    <name type="scientific">Undibacterium pigrum</name>
    <dbReference type="NCBI Taxonomy" id="401470"/>
    <lineage>
        <taxon>Bacteria</taxon>
        <taxon>Pseudomonadati</taxon>
        <taxon>Pseudomonadota</taxon>
        <taxon>Betaproteobacteria</taxon>
        <taxon>Burkholderiales</taxon>
        <taxon>Oxalobacteraceae</taxon>
        <taxon>Undibacterium</taxon>
    </lineage>
</organism>
<dbReference type="Gene3D" id="3.40.350.10">
    <property type="entry name" value="Creatinase/prolidase N-terminal domain"/>
    <property type="match status" value="1"/>
</dbReference>
<dbReference type="SUPFAM" id="SSF53092">
    <property type="entry name" value="Creatinase/prolidase N-terminal domain"/>
    <property type="match status" value="1"/>
</dbReference>
<evidence type="ECO:0000313" key="4">
    <source>
        <dbReference type="Proteomes" id="UP000247792"/>
    </source>
</evidence>
<reference evidence="3 4" key="1">
    <citation type="submission" date="2018-05" db="EMBL/GenBank/DDBJ databases">
        <title>Genomic Encyclopedia of Type Strains, Phase IV (KMG-IV): sequencing the most valuable type-strain genomes for metagenomic binning, comparative biology and taxonomic classification.</title>
        <authorList>
            <person name="Goeker M."/>
        </authorList>
    </citation>
    <scope>NUCLEOTIDE SEQUENCE [LARGE SCALE GENOMIC DNA]</scope>
    <source>
        <strain evidence="3 4">DSM 19792</strain>
    </source>
</reference>
<dbReference type="AlphaFoldDB" id="A0A318JEZ0"/>
<dbReference type="OrthoDB" id="9761809at2"/>
<dbReference type="InterPro" id="IPR029149">
    <property type="entry name" value="Creatin/AminoP/Spt16_N"/>
</dbReference>
<dbReference type="Proteomes" id="UP000247792">
    <property type="component" value="Unassembled WGS sequence"/>
</dbReference>
<name>A0A318JEZ0_9BURK</name>
<dbReference type="PANTHER" id="PTHR46112:SF3">
    <property type="entry name" value="AMINOPEPTIDASE YPDF"/>
    <property type="match status" value="1"/>
</dbReference>
<evidence type="ECO:0000259" key="1">
    <source>
        <dbReference type="Pfam" id="PF00557"/>
    </source>
</evidence>
<proteinExistence type="predicted"/>